<dbReference type="Proteomes" id="UP000018629">
    <property type="component" value="Segment"/>
</dbReference>
<name>V5R9H7_9CAUD</name>
<dbReference type="GO" id="GO:0003677">
    <property type="term" value="F:DNA binding"/>
    <property type="evidence" value="ECO:0007669"/>
    <property type="project" value="UniProtKB-KW"/>
</dbReference>
<accession>V5R9H7</accession>
<dbReference type="InterPro" id="IPR001387">
    <property type="entry name" value="Cro/C1-type_HTH"/>
</dbReference>
<proteinExistence type="predicted"/>
<feature type="compositionally biased region" description="Polar residues" evidence="1">
    <location>
        <begin position="73"/>
        <end position="85"/>
    </location>
</feature>
<keyword evidence="3" id="KW-1185">Reference proteome</keyword>
<reference evidence="3" key="1">
    <citation type="submission" date="2013-07" db="EMBL/GenBank/DDBJ databases">
        <authorList>
            <person name="Avetisyan R."/>
            <person name="Cohen A."/>
            <person name="Morales N."/>
            <person name="Prien C."/>
            <person name="Cooper S."/>
            <person name="Beaty S."/>
            <person name="Reddi K."/>
            <person name="Villella W."/>
            <person name="Sanders E.R."/>
        </authorList>
    </citation>
    <scope>NUCLEOTIDE SEQUENCE [LARGE SCALE GENOMIC DNA]</scope>
</reference>
<evidence type="ECO:0000313" key="2">
    <source>
        <dbReference type="EMBL" id="AHB31722.1"/>
    </source>
</evidence>
<gene>
    <name evidence="2" type="primary">45</name>
    <name evidence="2" type="ORF">PBI_BERNARDO_45</name>
</gene>
<dbReference type="CDD" id="cd00093">
    <property type="entry name" value="HTH_XRE"/>
    <property type="match status" value="1"/>
</dbReference>
<dbReference type="KEGG" id="vg:17777876"/>
<dbReference type="GeneID" id="17777876"/>
<sequence>MGVRRHGARPQPSVGPDDSGSGGGVRPGVRPLRTVRVAVDQAGEHRARSRTGVREQGVNGPYPPQEPTEQESDMTTTTEAGSTASDEQKPKRNPPVYTDGLGEMLRSIRLYTGLSKVGMAVQMKVAVRTYQRVEAGDDEMPPGFLDTAQAIADRFDSEVAETIAVAEGMLGDSTGTVEIEVSGEPRNEWTRAVLGRAAFESGSITPILSGKAPTREAG</sequence>
<evidence type="ECO:0000256" key="1">
    <source>
        <dbReference type="SAM" id="MobiDB-lite"/>
    </source>
</evidence>
<dbReference type="InterPro" id="IPR010982">
    <property type="entry name" value="Lambda_DNA-bd_dom_sf"/>
</dbReference>
<dbReference type="SUPFAM" id="SSF47413">
    <property type="entry name" value="lambda repressor-like DNA-binding domains"/>
    <property type="match status" value="1"/>
</dbReference>
<organism evidence="2 3">
    <name type="scientific">Mycobacterium phage Bernardo</name>
    <dbReference type="NCBI Taxonomy" id="1429903"/>
    <lineage>
        <taxon>Viruses</taxon>
        <taxon>Duplodnaviria</taxon>
        <taxon>Heunggongvirae</taxon>
        <taxon>Uroviricota</taxon>
        <taxon>Caudoviricetes</taxon>
        <taxon>Bclasvirinae</taxon>
        <taxon>Pipefishvirus</taxon>
        <taxon>Pipefishvirus bernardo</taxon>
    </lineage>
</organism>
<protein>
    <submittedName>
        <fullName evidence="2">Helix-turn-helix DNA-binding protein</fullName>
    </submittedName>
</protein>
<dbReference type="EMBL" id="KF493879">
    <property type="protein sequence ID" value="AHB31722.1"/>
    <property type="molecule type" value="Genomic_DNA"/>
</dbReference>
<keyword evidence="2" id="KW-0238">DNA-binding</keyword>
<feature type="region of interest" description="Disordered" evidence="1">
    <location>
        <begin position="1"/>
        <end position="100"/>
    </location>
</feature>
<dbReference type="Gene3D" id="1.10.260.40">
    <property type="entry name" value="lambda repressor-like DNA-binding domains"/>
    <property type="match status" value="1"/>
</dbReference>
<dbReference type="RefSeq" id="YP_008858971.1">
    <property type="nucleotide sequence ID" value="NC_022983.1"/>
</dbReference>
<evidence type="ECO:0000313" key="3">
    <source>
        <dbReference type="Proteomes" id="UP000018629"/>
    </source>
</evidence>